<feature type="domain" description="DUF2229" evidence="1">
    <location>
        <begin position="3"/>
        <end position="205"/>
    </location>
</feature>
<dbReference type="STRING" id="1121419.SAMN05443529_103119"/>
<name>A0A1G7UE96_9FIRM</name>
<dbReference type="Gene3D" id="3.40.50.11900">
    <property type="match status" value="1"/>
</dbReference>
<protein>
    <submittedName>
        <fullName evidence="2">Predicted nucleotide-binding protein, sugar kinase/HSP70/actin superfamily</fullName>
    </submittedName>
</protein>
<evidence type="ECO:0000259" key="1">
    <source>
        <dbReference type="Pfam" id="PF09989"/>
    </source>
</evidence>
<dbReference type="InterPro" id="IPR051805">
    <property type="entry name" value="Dehydratase_Activator_Redct"/>
</dbReference>
<dbReference type="GO" id="GO:0016301">
    <property type="term" value="F:kinase activity"/>
    <property type="evidence" value="ECO:0007669"/>
    <property type="project" value="UniProtKB-KW"/>
</dbReference>
<dbReference type="InterPro" id="IPR018709">
    <property type="entry name" value="CoA_activase_DUF2229"/>
</dbReference>
<dbReference type="Proteomes" id="UP000198656">
    <property type="component" value="Unassembled WGS sequence"/>
</dbReference>
<keyword evidence="3" id="KW-1185">Reference proteome</keyword>
<keyword evidence="2" id="KW-0418">Kinase</keyword>
<organism evidence="2 3">
    <name type="scientific">Desulfosporosinus hippei DSM 8344</name>
    <dbReference type="NCBI Taxonomy" id="1121419"/>
    <lineage>
        <taxon>Bacteria</taxon>
        <taxon>Bacillati</taxon>
        <taxon>Bacillota</taxon>
        <taxon>Clostridia</taxon>
        <taxon>Eubacteriales</taxon>
        <taxon>Desulfitobacteriaceae</taxon>
        <taxon>Desulfosporosinus</taxon>
    </lineage>
</organism>
<evidence type="ECO:0000313" key="2">
    <source>
        <dbReference type="EMBL" id="SDG45885.1"/>
    </source>
</evidence>
<dbReference type="Pfam" id="PF09989">
    <property type="entry name" value="DUF2229"/>
    <property type="match status" value="1"/>
</dbReference>
<keyword evidence="2" id="KW-0808">Transferase</keyword>
<accession>A0A1G7UE96</accession>
<dbReference type="EMBL" id="FNCP01000003">
    <property type="protein sequence ID" value="SDG45885.1"/>
    <property type="molecule type" value="Genomic_DNA"/>
</dbReference>
<gene>
    <name evidence="2" type="ORF">SAMN05443529_103119</name>
</gene>
<dbReference type="PANTHER" id="PTHR32329">
    <property type="entry name" value="BIFUNCTIONAL PROTEIN [INCLUDES 2-HYDROXYACYL-COA DEHYDRATASE (N-TER) AND ITS ACTIVATOR DOMAIN (C_TERM)-RELATED"/>
    <property type="match status" value="1"/>
</dbReference>
<reference evidence="3" key="1">
    <citation type="submission" date="2016-10" db="EMBL/GenBank/DDBJ databases">
        <authorList>
            <person name="Varghese N."/>
            <person name="Submissions S."/>
        </authorList>
    </citation>
    <scope>NUCLEOTIDE SEQUENCE [LARGE SCALE GENOMIC DNA]</scope>
    <source>
        <strain evidence="3">DSM 8344</strain>
    </source>
</reference>
<sequence>MIIGIPRALLYHKYKHLWKSFFNELGIDYIVSPDTNKEILRKGSAYSIDESCLSSKIYLGHVEWLLDKCDYILIPRFSDYSRNGTVCPKFLAIYDLVANTFRDRSINLLSYSINPKVTHVEMAAFLKLGKILDKKKSQSLYAYLKAKQAEKRAHLLEITEQERLLHESKLKILVIAHRYNIWDKYIGEPILNILREQGTVPIIGDIAPQKETLANYTQISETLPWVFNRELVGSIPIYKDLVDGIILMSAFPCGPDSLVNEILIRRVKDKPILNLMIDGQEGNTGMETRLESFIDIIRFKKDECHGRN</sequence>
<dbReference type="OrthoDB" id="9780120at2"/>
<evidence type="ECO:0000313" key="3">
    <source>
        <dbReference type="Proteomes" id="UP000198656"/>
    </source>
</evidence>
<proteinExistence type="predicted"/>
<dbReference type="AlphaFoldDB" id="A0A1G7UE96"/>
<dbReference type="PANTHER" id="PTHR32329:SF2">
    <property type="entry name" value="BIFUNCTIONAL PROTEIN [INCLUDES 2-HYDROXYACYL-COA DEHYDRATASE (N-TER) AND ITS ACTIVATOR DOMAIN (C_TERM)"/>
    <property type="match status" value="1"/>
</dbReference>